<evidence type="ECO:0000259" key="1">
    <source>
        <dbReference type="Pfam" id="PF01872"/>
    </source>
</evidence>
<dbReference type="Pfam" id="PF01872">
    <property type="entry name" value="RibD_C"/>
    <property type="match status" value="1"/>
</dbReference>
<dbReference type="RefSeq" id="WP_129132020.1">
    <property type="nucleotide sequence ID" value="NZ_SDHW01000005.1"/>
</dbReference>
<comment type="caution">
    <text evidence="2">The sequence shown here is derived from an EMBL/GenBank/DDBJ whole genome shotgun (WGS) entry which is preliminary data.</text>
</comment>
<dbReference type="InterPro" id="IPR024072">
    <property type="entry name" value="DHFR-like_dom_sf"/>
</dbReference>
<organism evidence="2 3">
    <name type="scientific">Lacibacter luteus</name>
    <dbReference type="NCBI Taxonomy" id="2508719"/>
    <lineage>
        <taxon>Bacteria</taxon>
        <taxon>Pseudomonadati</taxon>
        <taxon>Bacteroidota</taxon>
        <taxon>Chitinophagia</taxon>
        <taxon>Chitinophagales</taxon>
        <taxon>Chitinophagaceae</taxon>
        <taxon>Lacibacter</taxon>
    </lineage>
</organism>
<dbReference type="OrthoDB" id="195113at2"/>
<proteinExistence type="predicted"/>
<dbReference type="Gene3D" id="3.40.430.10">
    <property type="entry name" value="Dihydrofolate Reductase, subunit A"/>
    <property type="match status" value="1"/>
</dbReference>
<dbReference type="GO" id="GO:0008703">
    <property type="term" value="F:5-amino-6-(5-phosphoribosylamino)uracil reductase activity"/>
    <property type="evidence" value="ECO:0007669"/>
    <property type="project" value="InterPro"/>
</dbReference>
<keyword evidence="3" id="KW-1185">Reference proteome</keyword>
<dbReference type="Proteomes" id="UP000290204">
    <property type="component" value="Unassembled WGS sequence"/>
</dbReference>
<dbReference type="GO" id="GO:0009231">
    <property type="term" value="P:riboflavin biosynthetic process"/>
    <property type="evidence" value="ECO:0007669"/>
    <property type="project" value="InterPro"/>
</dbReference>
<protein>
    <submittedName>
        <fullName evidence="2">Dihydrofolate reductase</fullName>
    </submittedName>
</protein>
<feature type="domain" description="Bacterial bifunctional deaminase-reductase C-terminal" evidence="1">
    <location>
        <begin position="4"/>
        <end position="178"/>
    </location>
</feature>
<evidence type="ECO:0000313" key="3">
    <source>
        <dbReference type="Proteomes" id="UP000290204"/>
    </source>
</evidence>
<dbReference type="EMBL" id="SDHW01000005">
    <property type="protein sequence ID" value="RXK58964.1"/>
    <property type="molecule type" value="Genomic_DNA"/>
</dbReference>
<name>A0A4Q1CG11_9BACT</name>
<dbReference type="InterPro" id="IPR002734">
    <property type="entry name" value="RibDG_C"/>
</dbReference>
<reference evidence="2 3" key="1">
    <citation type="submission" date="2019-01" db="EMBL/GenBank/DDBJ databases">
        <title>Lacibacter sp. strain TTM-7.</title>
        <authorList>
            <person name="Chen W.-M."/>
        </authorList>
    </citation>
    <scope>NUCLEOTIDE SEQUENCE [LARGE SCALE GENOMIC DNA]</scope>
    <source>
        <strain evidence="2 3">TTM-7</strain>
    </source>
</reference>
<gene>
    <name evidence="2" type="ORF">ESA94_16400</name>
</gene>
<dbReference type="PANTHER" id="PTHR38011">
    <property type="entry name" value="DIHYDROFOLATE REDUCTASE FAMILY PROTEIN (AFU_ORTHOLOGUE AFUA_8G06820)"/>
    <property type="match status" value="1"/>
</dbReference>
<sequence>MATLSSFTFLSLDGYYKGLNEDIGWHQHGEEEGQFSAESLQAGNILLFGRKTFEMMNAFWPTEMAAQQFPDVARGMNEAKKIVASDTLQKTDWNNTEIISGNIVEQIRQLKQNSAKNITILGSGQLLTALAAEDLIDEYSIMIDPVAIGAGTALFNGLTTPLQLQLISTRSFKSGVVLHNYKR</sequence>
<dbReference type="PANTHER" id="PTHR38011:SF11">
    <property type="entry name" value="2,5-DIAMINO-6-RIBOSYLAMINO-4(3H)-PYRIMIDINONE 5'-PHOSPHATE REDUCTASE"/>
    <property type="match status" value="1"/>
</dbReference>
<evidence type="ECO:0000313" key="2">
    <source>
        <dbReference type="EMBL" id="RXK58964.1"/>
    </source>
</evidence>
<dbReference type="AlphaFoldDB" id="A0A4Q1CG11"/>
<accession>A0A4Q1CG11</accession>
<dbReference type="SUPFAM" id="SSF53597">
    <property type="entry name" value="Dihydrofolate reductase-like"/>
    <property type="match status" value="1"/>
</dbReference>
<dbReference type="InterPro" id="IPR050765">
    <property type="entry name" value="Riboflavin_Biosynth_HTPR"/>
</dbReference>